<organism evidence="6 7">
    <name type="scientific">Pedobacter hartonius</name>
    <dbReference type="NCBI Taxonomy" id="425514"/>
    <lineage>
        <taxon>Bacteria</taxon>
        <taxon>Pseudomonadati</taxon>
        <taxon>Bacteroidota</taxon>
        <taxon>Sphingobacteriia</taxon>
        <taxon>Sphingobacteriales</taxon>
        <taxon>Sphingobacteriaceae</taxon>
        <taxon>Pedobacter</taxon>
    </lineage>
</organism>
<dbReference type="InterPro" id="IPR001034">
    <property type="entry name" value="DeoR_HTH"/>
</dbReference>
<dbReference type="Pfam" id="PF00455">
    <property type="entry name" value="DeoRC"/>
    <property type="match status" value="1"/>
</dbReference>
<evidence type="ECO:0000256" key="2">
    <source>
        <dbReference type="ARBA" id="ARBA00023015"/>
    </source>
</evidence>
<feature type="domain" description="HTH deoR-type" evidence="5">
    <location>
        <begin position="3"/>
        <end position="58"/>
    </location>
</feature>
<dbReference type="SUPFAM" id="SSF46785">
    <property type="entry name" value="Winged helix' DNA-binding domain"/>
    <property type="match status" value="1"/>
</dbReference>
<evidence type="ECO:0000313" key="7">
    <source>
        <dbReference type="Proteomes" id="UP000198850"/>
    </source>
</evidence>
<dbReference type="Gene3D" id="1.10.10.10">
    <property type="entry name" value="Winged helix-like DNA-binding domain superfamily/Winged helix DNA-binding domain"/>
    <property type="match status" value="1"/>
</dbReference>
<evidence type="ECO:0000256" key="4">
    <source>
        <dbReference type="ARBA" id="ARBA00023163"/>
    </source>
</evidence>
<dbReference type="SUPFAM" id="SSF100950">
    <property type="entry name" value="NagB/RpiA/CoA transferase-like"/>
    <property type="match status" value="1"/>
</dbReference>
<dbReference type="GO" id="GO:0003700">
    <property type="term" value="F:DNA-binding transcription factor activity"/>
    <property type="evidence" value="ECO:0007669"/>
    <property type="project" value="InterPro"/>
</dbReference>
<dbReference type="SMART" id="SM01134">
    <property type="entry name" value="DeoRC"/>
    <property type="match status" value="1"/>
</dbReference>
<dbReference type="OrthoDB" id="9798651at2"/>
<evidence type="ECO:0000313" key="6">
    <source>
        <dbReference type="EMBL" id="SEB19126.1"/>
    </source>
</evidence>
<protein>
    <submittedName>
        <fullName evidence="6">Transcriptional regulator, DeoR family</fullName>
    </submittedName>
</protein>
<dbReference type="InterPro" id="IPR018356">
    <property type="entry name" value="Tscrpt_reg_HTH_DeoR_CS"/>
</dbReference>
<dbReference type="PANTHER" id="PTHR30363">
    <property type="entry name" value="HTH-TYPE TRANSCRIPTIONAL REGULATOR SRLR-RELATED"/>
    <property type="match status" value="1"/>
</dbReference>
<reference evidence="6 7" key="1">
    <citation type="submission" date="2016-10" db="EMBL/GenBank/DDBJ databases">
        <authorList>
            <person name="de Groot N.N."/>
        </authorList>
    </citation>
    <scope>NUCLEOTIDE SEQUENCE [LARGE SCALE GENOMIC DNA]</scope>
    <source>
        <strain evidence="6 7">DSM 19033</strain>
    </source>
</reference>
<gene>
    <name evidence="6" type="ORF">SAMN05443550_11532</name>
</gene>
<evidence type="ECO:0000256" key="1">
    <source>
        <dbReference type="ARBA" id="ARBA00022491"/>
    </source>
</evidence>
<dbReference type="GO" id="GO:0003677">
    <property type="term" value="F:DNA binding"/>
    <property type="evidence" value="ECO:0007669"/>
    <property type="project" value="UniProtKB-KW"/>
</dbReference>
<dbReference type="RefSeq" id="WP_090559780.1">
    <property type="nucleotide sequence ID" value="NZ_FNRA01000015.1"/>
</dbReference>
<dbReference type="EMBL" id="FNRA01000015">
    <property type="protein sequence ID" value="SEB19126.1"/>
    <property type="molecule type" value="Genomic_DNA"/>
</dbReference>
<accession>A0A1H4HBU2</accession>
<keyword evidence="1" id="KW-0678">Repressor</keyword>
<dbReference type="PROSITE" id="PS51000">
    <property type="entry name" value="HTH_DEOR_2"/>
    <property type="match status" value="1"/>
</dbReference>
<dbReference type="Gene3D" id="3.40.50.1360">
    <property type="match status" value="1"/>
</dbReference>
<evidence type="ECO:0000256" key="3">
    <source>
        <dbReference type="ARBA" id="ARBA00023125"/>
    </source>
</evidence>
<dbReference type="Pfam" id="PF08220">
    <property type="entry name" value="HTH_DeoR"/>
    <property type="match status" value="1"/>
</dbReference>
<dbReference type="InterPro" id="IPR036388">
    <property type="entry name" value="WH-like_DNA-bd_sf"/>
</dbReference>
<keyword evidence="2" id="KW-0805">Transcription regulation</keyword>
<keyword evidence="3" id="KW-0238">DNA-binding</keyword>
<dbReference type="InterPro" id="IPR037171">
    <property type="entry name" value="NagB/RpiA_transferase-like"/>
</dbReference>
<dbReference type="PRINTS" id="PR00037">
    <property type="entry name" value="HTHLACR"/>
</dbReference>
<keyword evidence="7" id="KW-1185">Reference proteome</keyword>
<dbReference type="InterPro" id="IPR036390">
    <property type="entry name" value="WH_DNA-bd_sf"/>
</dbReference>
<sequence>MLKDERQAYIIKQINIHNKVLSADLSRQLDVSEDTIRRDLNEMAEAGKILKVYGGAISKSFHYPFQQNEVYAREGKKEIARKALKLIQNGMVILTGGGTTMIEMARMVPENLSCTLFTVSPLLALELTEHSNLEVHLIGGQLAKNSQICVGAQVINQLSDIKADLCFMGTNGISLQDGITDSDWEVIQIKKAMINCAEKTAVMSIAEKINSIHKMKVCNLNAINYVITDLEPKHPHLSQYAKAVTLL</sequence>
<proteinExistence type="predicted"/>
<name>A0A1H4HBU2_9SPHI</name>
<dbReference type="Proteomes" id="UP000198850">
    <property type="component" value="Unassembled WGS sequence"/>
</dbReference>
<dbReference type="PANTHER" id="PTHR30363:SF4">
    <property type="entry name" value="GLYCEROL-3-PHOSPHATE REGULON REPRESSOR"/>
    <property type="match status" value="1"/>
</dbReference>
<dbReference type="STRING" id="425514.SAMN05443550_11532"/>
<dbReference type="InterPro" id="IPR050313">
    <property type="entry name" value="Carb_Metab_HTH_regulators"/>
</dbReference>
<evidence type="ECO:0000259" key="5">
    <source>
        <dbReference type="PROSITE" id="PS51000"/>
    </source>
</evidence>
<dbReference type="SMART" id="SM00420">
    <property type="entry name" value="HTH_DEOR"/>
    <property type="match status" value="1"/>
</dbReference>
<dbReference type="AlphaFoldDB" id="A0A1H4HBU2"/>
<dbReference type="PROSITE" id="PS00894">
    <property type="entry name" value="HTH_DEOR_1"/>
    <property type="match status" value="1"/>
</dbReference>
<dbReference type="InterPro" id="IPR014036">
    <property type="entry name" value="DeoR-like_C"/>
</dbReference>
<keyword evidence="4" id="KW-0804">Transcription</keyword>